<gene>
    <name evidence="2" type="ORF">N869_06130</name>
</gene>
<evidence type="ECO:0000313" key="2">
    <source>
        <dbReference type="EMBL" id="KGM14032.1"/>
    </source>
</evidence>
<reference evidence="2 3" key="1">
    <citation type="submission" date="2013-08" db="EMBL/GenBank/DDBJ databases">
        <title>Genome sequencing of Cellulomonas bogoriensis 69B4.</title>
        <authorList>
            <person name="Chen F."/>
            <person name="Li Y."/>
            <person name="Wang G."/>
        </authorList>
    </citation>
    <scope>NUCLEOTIDE SEQUENCE [LARGE SCALE GENOMIC DNA]</scope>
    <source>
        <strain evidence="2 3">69B4</strain>
    </source>
</reference>
<dbReference type="PANTHER" id="PTHR33303">
    <property type="entry name" value="CYTOPLASMIC PROTEIN-RELATED"/>
    <property type="match status" value="1"/>
</dbReference>
<organism evidence="2 3">
    <name type="scientific">Cellulomonas bogoriensis 69B4 = DSM 16987</name>
    <dbReference type="NCBI Taxonomy" id="1386082"/>
    <lineage>
        <taxon>Bacteria</taxon>
        <taxon>Bacillati</taxon>
        <taxon>Actinomycetota</taxon>
        <taxon>Actinomycetes</taxon>
        <taxon>Micrococcales</taxon>
        <taxon>Cellulomonadaceae</taxon>
        <taxon>Cellulomonas</taxon>
    </lineage>
</organism>
<evidence type="ECO:0000313" key="3">
    <source>
        <dbReference type="Proteomes" id="UP000054314"/>
    </source>
</evidence>
<comment type="caution">
    <text evidence="2">The sequence shown here is derived from an EMBL/GenBank/DDBJ whole genome shotgun (WGS) entry which is preliminary data.</text>
</comment>
<protein>
    <submittedName>
        <fullName evidence="2">CoA-binding protein</fullName>
    </submittedName>
</protein>
<dbReference type="Gene3D" id="3.40.50.720">
    <property type="entry name" value="NAD(P)-binding Rossmann-like Domain"/>
    <property type="match status" value="1"/>
</dbReference>
<evidence type="ECO:0000259" key="1">
    <source>
        <dbReference type="SMART" id="SM00881"/>
    </source>
</evidence>
<dbReference type="SMART" id="SM00881">
    <property type="entry name" value="CoA_binding"/>
    <property type="match status" value="1"/>
</dbReference>
<dbReference type="PANTHER" id="PTHR33303:SF2">
    <property type="entry name" value="COA-BINDING DOMAIN-CONTAINING PROTEIN"/>
    <property type="match status" value="1"/>
</dbReference>
<accession>A0A0A0C213</accession>
<name>A0A0A0C213_9CELL</name>
<proteinExistence type="predicted"/>
<dbReference type="InterPro" id="IPR036291">
    <property type="entry name" value="NAD(P)-bd_dom_sf"/>
</dbReference>
<dbReference type="SUPFAM" id="SSF51735">
    <property type="entry name" value="NAD(P)-binding Rossmann-fold domains"/>
    <property type="match status" value="1"/>
</dbReference>
<dbReference type="OrthoDB" id="9804695at2"/>
<sequence length="146" mass="15102">MTAPGTSVEAVDHLVRMLLSTPGRWAVVGLSTNTGRAAHGVAAYLQTLGHRIVPVHPRAETVHGEPGAATLEQVHGPVDVVDVFVNSTRAGAVVDAAAAIGARAVWLQLGVHAPESVARARAAGLDVVEGRCPRIEGPRLGVRPQP</sequence>
<keyword evidence="3" id="KW-1185">Reference proteome</keyword>
<dbReference type="EMBL" id="AXCZ01000015">
    <property type="protein sequence ID" value="KGM14032.1"/>
    <property type="molecule type" value="Genomic_DNA"/>
</dbReference>
<dbReference type="RefSeq" id="WP_035057622.1">
    <property type="nucleotide sequence ID" value="NZ_AXCZ01000015.1"/>
</dbReference>
<dbReference type="InterPro" id="IPR003781">
    <property type="entry name" value="CoA-bd"/>
</dbReference>
<dbReference type="AlphaFoldDB" id="A0A0A0C213"/>
<dbReference type="Proteomes" id="UP000054314">
    <property type="component" value="Unassembled WGS sequence"/>
</dbReference>
<feature type="domain" description="CoA-binding" evidence="1">
    <location>
        <begin position="19"/>
        <end position="111"/>
    </location>
</feature>
<dbReference type="Pfam" id="PF13380">
    <property type="entry name" value="CoA_binding_2"/>
    <property type="match status" value="1"/>
</dbReference>